<dbReference type="AlphaFoldDB" id="A0A5N6JZ65"/>
<accession>A0A5N6JZ65</accession>
<proteinExistence type="predicted"/>
<comment type="caution">
    <text evidence="1">The sequence shown here is derived from an EMBL/GenBank/DDBJ whole genome shotgun (WGS) entry which is preliminary data.</text>
</comment>
<dbReference type="Proteomes" id="UP000326757">
    <property type="component" value="Unassembled WGS sequence"/>
</dbReference>
<gene>
    <name evidence="1" type="ORF">EYC80_006771</name>
</gene>
<dbReference type="EMBL" id="VIGI01000010">
    <property type="protein sequence ID" value="KAB8294810.1"/>
    <property type="molecule type" value="Genomic_DNA"/>
</dbReference>
<keyword evidence="2" id="KW-1185">Reference proteome</keyword>
<sequence>MFADYMNDSIIIYHWHEDDHSLDANHLRMPKVLSLKGFDRISAEPAGHSMYSQPSKFINLTCQSRNPSFLEYYPPHHITFHHNKLE</sequence>
<evidence type="ECO:0000313" key="2">
    <source>
        <dbReference type="Proteomes" id="UP000326757"/>
    </source>
</evidence>
<reference evidence="1 2" key="1">
    <citation type="submission" date="2019-06" db="EMBL/GenBank/DDBJ databases">
        <title>Genome Sequence of the Brown Rot Fungal Pathogen Monilinia laxa.</title>
        <authorList>
            <person name="De Miccolis Angelini R.M."/>
            <person name="Landi L."/>
            <person name="Abate D."/>
            <person name="Pollastro S."/>
            <person name="Romanazzi G."/>
            <person name="Faretra F."/>
        </authorList>
    </citation>
    <scope>NUCLEOTIDE SEQUENCE [LARGE SCALE GENOMIC DNA]</scope>
    <source>
        <strain evidence="1 2">Mlax316</strain>
    </source>
</reference>
<organism evidence="1 2">
    <name type="scientific">Monilinia laxa</name>
    <name type="common">Brown rot fungus</name>
    <name type="synonym">Sclerotinia laxa</name>
    <dbReference type="NCBI Taxonomy" id="61186"/>
    <lineage>
        <taxon>Eukaryota</taxon>
        <taxon>Fungi</taxon>
        <taxon>Dikarya</taxon>
        <taxon>Ascomycota</taxon>
        <taxon>Pezizomycotina</taxon>
        <taxon>Leotiomycetes</taxon>
        <taxon>Helotiales</taxon>
        <taxon>Sclerotiniaceae</taxon>
        <taxon>Monilinia</taxon>
    </lineage>
</organism>
<protein>
    <submittedName>
        <fullName evidence="1">Uncharacterized protein</fullName>
    </submittedName>
</protein>
<evidence type="ECO:0000313" key="1">
    <source>
        <dbReference type="EMBL" id="KAB8294810.1"/>
    </source>
</evidence>
<name>A0A5N6JZ65_MONLA</name>